<dbReference type="Pfam" id="PF13843">
    <property type="entry name" value="DDE_Tnp_1_7"/>
    <property type="match status" value="1"/>
</dbReference>
<dbReference type="InterPro" id="IPR052638">
    <property type="entry name" value="PiggyBac_TE-derived"/>
</dbReference>
<protein>
    <submittedName>
        <fullName evidence="2">Transposase IS4</fullName>
    </submittedName>
</protein>
<accession>A0AAW1IZL7</accession>
<dbReference type="InterPro" id="IPR029526">
    <property type="entry name" value="PGBD"/>
</dbReference>
<reference evidence="2 3" key="1">
    <citation type="journal article" date="2024" name="BMC Genomics">
        <title>De novo assembly and annotation of Popillia japonica's genome with initial clues to its potential as an invasive pest.</title>
        <authorList>
            <person name="Cucini C."/>
            <person name="Boschi S."/>
            <person name="Funari R."/>
            <person name="Cardaioli E."/>
            <person name="Iannotti N."/>
            <person name="Marturano G."/>
            <person name="Paoli F."/>
            <person name="Bruttini M."/>
            <person name="Carapelli A."/>
            <person name="Frati F."/>
            <person name="Nardi F."/>
        </authorList>
    </citation>
    <scope>NUCLEOTIDE SEQUENCE [LARGE SCALE GENOMIC DNA]</scope>
    <source>
        <strain evidence="2">DMR45628</strain>
    </source>
</reference>
<keyword evidence="3" id="KW-1185">Reference proteome</keyword>
<dbReference type="AlphaFoldDB" id="A0AAW1IZL7"/>
<dbReference type="Proteomes" id="UP001458880">
    <property type="component" value="Unassembled WGS sequence"/>
</dbReference>
<comment type="caution">
    <text evidence="2">The sequence shown here is derived from an EMBL/GenBank/DDBJ whole genome shotgun (WGS) entry which is preliminary data.</text>
</comment>
<dbReference type="PANTHER" id="PTHR47055">
    <property type="entry name" value="DDE_TNP_1_7 DOMAIN-CONTAINING PROTEIN"/>
    <property type="match status" value="1"/>
</dbReference>
<dbReference type="EMBL" id="JASPKY010000469">
    <property type="protein sequence ID" value="KAK9695866.1"/>
    <property type="molecule type" value="Genomic_DNA"/>
</dbReference>
<dbReference type="PANTHER" id="PTHR47055:SF3">
    <property type="entry name" value="PHORBOL-ESTER_DAG-TYPE DOMAIN-CONTAINING PROTEIN"/>
    <property type="match status" value="1"/>
</dbReference>
<evidence type="ECO:0000313" key="3">
    <source>
        <dbReference type="Proteomes" id="UP001458880"/>
    </source>
</evidence>
<sequence>MTNIHCCDNDNLDRNDRFAKVRPLFDKMNQKWLENAPHVEQHSIDEAMVAYFGRHPGKQFIKENLFGMAINCGLVQLFRDTLSGFYPIKEQNRK</sequence>
<name>A0AAW1IZL7_POPJA</name>
<feature type="domain" description="PiggyBac transposable element-derived protein" evidence="1">
    <location>
        <begin position="3"/>
        <end position="65"/>
    </location>
</feature>
<evidence type="ECO:0000313" key="2">
    <source>
        <dbReference type="EMBL" id="KAK9695866.1"/>
    </source>
</evidence>
<dbReference type="GO" id="GO:0043565">
    <property type="term" value="F:sequence-specific DNA binding"/>
    <property type="evidence" value="ECO:0007669"/>
    <property type="project" value="TreeGrafter"/>
</dbReference>
<evidence type="ECO:0000259" key="1">
    <source>
        <dbReference type="Pfam" id="PF13843"/>
    </source>
</evidence>
<gene>
    <name evidence="2" type="ORF">QE152_g32283</name>
</gene>
<organism evidence="2 3">
    <name type="scientific">Popillia japonica</name>
    <name type="common">Japanese beetle</name>
    <dbReference type="NCBI Taxonomy" id="7064"/>
    <lineage>
        <taxon>Eukaryota</taxon>
        <taxon>Metazoa</taxon>
        <taxon>Ecdysozoa</taxon>
        <taxon>Arthropoda</taxon>
        <taxon>Hexapoda</taxon>
        <taxon>Insecta</taxon>
        <taxon>Pterygota</taxon>
        <taxon>Neoptera</taxon>
        <taxon>Endopterygota</taxon>
        <taxon>Coleoptera</taxon>
        <taxon>Polyphaga</taxon>
        <taxon>Scarabaeiformia</taxon>
        <taxon>Scarabaeidae</taxon>
        <taxon>Rutelinae</taxon>
        <taxon>Popillia</taxon>
    </lineage>
</organism>
<proteinExistence type="predicted"/>